<keyword evidence="1" id="KW-0472">Membrane</keyword>
<proteinExistence type="predicted"/>
<protein>
    <submittedName>
        <fullName evidence="2">Uncharacterized protein</fullName>
    </submittedName>
</protein>
<evidence type="ECO:0000313" key="2">
    <source>
        <dbReference type="EMBL" id="KKS42672.1"/>
    </source>
</evidence>
<dbReference type="AlphaFoldDB" id="A0A0G0Z1L6"/>
<evidence type="ECO:0000256" key="1">
    <source>
        <dbReference type="SAM" id="Phobius"/>
    </source>
</evidence>
<organism evidence="2 3">
    <name type="scientific">Candidatus Collierbacteria bacterium GW2011_GWA2_42_17</name>
    <dbReference type="NCBI Taxonomy" id="1618378"/>
    <lineage>
        <taxon>Bacteria</taxon>
        <taxon>Candidatus Collieribacteriota</taxon>
    </lineage>
</organism>
<gene>
    <name evidence="2" type="ORF">UV06_C0007G0002</name>
</gene>
<feature type="transmembrane region" description="Helical" evidence="1">
    <location>
        <begin position="12"/>
        <end position="27"/>
    </location>
</feature>
<accession>A0A0G0Z1L6</accession>
<keyword evidence="1" id="KW-1133">Transmembrane helix</keyword>
<sequence length="60" mass="6759">MKCDRSWGPNSEAIYGLGVIGSIFYFLKDAFGFVPVIEGILKAIFWPAFVVFKVLEMLKV</sequence>
<dbReference type="EMBL" id="LCDA01000007">
    <property type="protein sequence ID" value="KKS42672.1"/>
    <property type="molecule type" value="Genomic_DNA"/>
</dbReference>
<name>A0A0G0Z1L6_9BACT</name>
<keyword evidence="1" id="KW-0812">Transmembrane</keyword>
<feature type="transmembrane region" description="Helical" evidence="1">
    <location>
        <begin position="33"/>
        <end position="55"/>
    </location>
</feature>
<dbReference type="Proteomes" id="UP000033854">
    <property type="component" value="Unassembled WGS sequence"/>
</dbReference>
<comment type="caution">
    <text evidence="2">The sequence shown here is derived from an EMBL/GenBank/DDBJ whole genome shotgun (WGS) entry which is preliminary data.</text>
</comment>
<evidence type="ECO:0000313" key="3">
    <source>
        <dbReference type="Proteomes" id="UP000033854"/>
    </source>
</evidence>
<reference evidence="2 3" key="1">
    <citation type="journal article" date="2015" name="Nature">
        <title>rRNA introns, odd ribosomes, and small enigmatic genomes across a large radiation of phyla.</title>
        <authorList>
            <person name="Brown C.T."/>
            <person name="Hug L.A."/>
            <person name="Thomas B.C."/>
            <person name="Sharon I."/>
            <person name="Castelle C.J."/>
            <person name="Singh A."/>
            <person name="Wilkins M.J."/>
            <person name="Williams K.H."/>
            <person name="Banfield J.F."/>
        </authorList>
    </citation>
    <scope>NUCLEOTIDE SEQUENCE [LARGE SCALE GENOMIC DNA]</scope>
</reference>